<dbReference type="EMBL" id="PQXL01000075">
    <property type="protein sequence ID" value="THV52579.1"/>
    <property type="molecule type" value="Genomic_DNA"/>
</dbReference>
<keyword evidence="4" id="KW-1185">Reference proteome</keyword>
<dbReference type="AlphaFoldDB" id="A0A4S8RDQ4"/>
<evidence type="ECO:0000313" key="4">
    <source>
        <dbReference type="Proteomes" id="UP000308671"/>
    </source>
</evidence>
<feature type="signal peptide" evidence="2">
    <location>
        <begin position="1"/>
        <end position="19"/>
    </location>
</feature>
<organism evidence="3 4">
    <name type="scientific">Botrytis galanthina</name>
    <dbReference type="NCBI Taxonomy" id="278940"/>
    <lineage>
        <taxon>Eukaryota</taxon>
        <taxon>Fungi</taxon>
        <taxon>Dikarya</taxon>
        <taxon>Ascomycota</taxon>
        <taxon>Pezizomycotina</taxon>
        <taxon>Leotiomycetes</taxon>
        <taxon>Helotiales</taxon>
        <taxon>Sclerotiniaceae</taxon>
        <taxon>Botrytis</taxon>
    </lineage>
</organism>
<comment type="caution">
    <text evidence="3">The sequence shown here is derived from an EMBL/GenBank/DDBJ whole genome shotgun (WGS) entry which is preliminary data.</text>
</comment>
<accession>A0A4S8RDQ4</accession>
<evidence type="ECO:0000256" key="2">
    <source>
        <dbReference type="SAM" id="SignalP"/>
    </source>
</evidence>
<keyword evidence="2" id="KW-0732">Signal</keyword>
<feature type="region of interest" description="Disordered" evidence="1">
    <location>
        <begin position="151"/>
        <end position="189"/>
    </location>
</feature>
<evidence type="ECO:0000256" key="1">
    <source>
        <dbReference type="SAM" id="MobiDB-lite"/>
    </source>
</evidence>
<feature type="chain" id="PRO_5020286699" evidence="2">
    <location>
        <begin position="20"/>
        <end position="189"/>
    </location>
</feature>
<name>A0A4S8RDQ4_9HELO</name>
<protein>
    <submittedName>
        <fullName evidence="3">Uncharacterized protein</fullName>
    </submittedName>
</protein>
<dbReference type="PROSITE" id="PS51257">
    <property type="entry name" value="PROKAR_LIPOPROTEIN"/>
    <property type="match status" value="1"/>
</dbReference>
<feature type="compositionally biased region" description="Basic and acidic residues" evidence="1">
    <location>
        <begin position="168"/>
        <end position="189"/>
    </location>
</feature>
<gene>
    <name evidence="3" type="ORF">BGAL_0075g00250</name>
</gene>
<dbReference type="Proteomes" id="UP000308671">
    <property type="component" value="Unassembled WGS sequence"/>
</dbReference>
<reference evidence="3 4" key="1">
    <citation type="submission" date="2017-12" db="EMBL/GenBank/DDBJ databases">
        <title>Comparative genomics of Botrytis spp.</title>
        <authorList>
            <person name="Valero-Jimenez C.A."/>
            <person name="Tapia P."/>
            <person name="Veloso J."/>
            <person name="Silva-Moreno E."/>
            <person name="Staats M."/>
            <person name="Valdes J.H."/>
            <person name="Van Kan J.A.L."/>
        </authorList>
    </citation>
    <scope>NUCLEOTIDE SEQUENCE [LARGE SCALE GENOMIC DNA]</scope>
    <source>
        <strain evidence="3 4">MUCL435</strain>
    </source>
</reference>
<evidence type="ECO:0000313" key="3">
    <source>
        <dbReference type="EMBL" id="THV52579.1"/>
    </source>
</evidence>
<proteinExistence type="predicted"/>
<dbReference type="OrthoDB" id="10553240at2759"/>
<sequence length="189" mass="21343">MRALELMLGLGMFFSCVLGTERLGTMRTREWALPLWVLGLNMLSSRLFILKGFIAIATDPALNVSSYSAVRYHMRIGLKGDFAGVTSRSHCRAASKPCLSQEAAVFCSAQSEYQTRFFKCDMWMEEVIEKDLMDFRVLRGIDLAKDLNDDRSIARPSKGNQTTGGEGRFLDGKRENNGREERSPARMDR</sequence>